<evidence type="ECO:0000313" key="3">
    <source>
        <dbReference type="Proteomes" id="UP000008387"/>
    </source>
</evidence>
<accession>F8KP82</accession>
<feature type="domain" description="YhdP central" evidence="1">
    <location>
        <begin position="159"/>
        <end position="898"/>
    </location>
</feature>
<proteinExistence type="predicted"/>
<dbReference type="HOGENOM" id="CLU_007814_0_0_7"/>
<dbReference type="EMBL" id="FR871757">
    <property type="protein sequence ID" value="CCB80589.1"/>
    <property type="molecule type" value="Genomic_DNA"/>
</dbReference>
<evidence type="ECO:0000259" key="1">
    <source>
        <dbReference type="Pfam" id="PF13116"/>
    </source>
</evidence>
<keyword evidence="3" id="KW-1185">Reference proteome</keyword>
<dbReference type="KEGG" id="hbi:HBZC1_16030"/>
<dbReference type="Pfam" id="PF13116">
    <property type="entry name" value="YhdP"/>
    <property type="match status" value="1"/>
</dbReference>
<name>F8KP82_HELBC</name>
<dbReference type="AlphaFoldDB" id="F8KP82"/>
<dbReference type="Proteomes" id="UP000008387">
    <property type="component" value="Chromosome"/>
</dbReference>
<dbReference type="InterPro" id="IPR025263">
    <property type="entry name" value="YhdP_central"/>
</dbReference>
<gene>
    <name evidence="2" type="ordered locus">HBZC1_16030</name>
</gene>
<evidence type="ECO:0000313" key="2">
    <source>
        <dbReference type="EMBL" id="CCB80589.1"/>
    </source>
</evidence>
<dbReference type="RefSeq" id="WP_013890984.1">
    <property type="nucleotide sequence ID" value="NC_015674.1"/>
</dbReference>
<dbReference type="STRING" id="1002804.HBZC1_16030"/>
<dbReference type="eggNOG" id="COG2982">
    <property type="taxonomic scope" value="Bacteria"/>
</dbReference>
<protein>
    <submittedName>
        <fullName evidence="2">Putative periplasmic protein</fullName>
    </submittedName>
</protein>
<organism evidence="2 3">
    <name type="scientific">Helicobacter bizzozeronii (strain CIII-1)</name>
    <dbReference type="NCBI Taxonomy" id="1002804"/>
    <lineage>
        <taxon>Bacteria</taxon>
        <taxon>Pseudomonadati</taxon>
        <taxon>Campylobacterota</taxon>
        <taxon>Epsilonproteobacteria</taxon>
        <taxon>Campylobacterales</taxon>
        <taxon>Helicobacteraceae</taxon>
        <taxon>Helicobacter</taxon>
    </lineage>
</organism>
<sequence>MYLKLDNKVLLELGSLDISALLKPHPHKKPPPINQIVQGIRSAIVGLGYFKKIEIGQIVFTPKIKTHVHFDGTNFAISLPGWVESRMLLQDQGDLHLKILKLHVIPYRIHASGDVFYHTKSNKLDFRLRALPMLDISRMNLRTSNLVASIKGQTDFKNLSLSLSTNEFHHLDFLKPYIPHKFKATRTWLFDRVKFSSLQIKEAHIGFNLKTKHTLPSILERLRVRALVKEARVRFNPLLPPILSKEVWLELKDKNLYMEPKRIFYDGMALEGSRVQIDHLEKNQKLIAQIKIAPNIAYKRVKRLLKGYDIPLPIQDLQSNIKANLLLNVQFRHQAHALLSMQGNIQVQQGSFLLYNVPLFSQNTQIALDIQPDLHRLYIQTQHTRYLNIADVNANLMLDFTQKRLSGQAKIHKLQFNTNNTINTRPFDPDRSMPAQIPQHPLDLNSLGALIAKGTRSKAFEKKILEQIQSQNQESFSQDVIYAAPQNLPTLSFSLDFSKPDTLKIKSQQLQIEAQIAQKTYVLQIRDLSKIAPISPLLRYFAVSQGAVQISTQDFKSFNFVSSNLGIDLPLYRRDGRRLSSFAFLGTIQGDMAEIFSLDGSIMVKIQGGERIIFLKNIDFNLDAFLDSKMPAIKELLSPQEHPQPTPEQAKNEEIFIRAKQRYEKRHQITPDTTIINATNAMLIFKTLPFAFENIRMVARDGRVKADAMYERAMVNLDIVHGNLHLKASNFSGDYVNMALQGITNKNLIEGGLYTLSGTYQDNAFNGQLTLQNTAIKNFKVLQNVINVINTIPSLIAFRNPRLGVNGYEILKGKVIFGGNDDFIGIEKVQLTGATLDVDGSGIVNLKTRKIDAVLNVSTIKAFSNIINKIPIVNYLILGGDGKISTHVHLRGSLDNPTAKITLAKDIAQAPFRILRRIFTPIDIIIEEIKKGLKNNDSPRLPEESELHNP</sequence>
<reference evidence="2 3" key="1">
    <citation type="journal article" date="2011" name="J. Bacteriol.">
        <title>Genome sequence of Helicobacter bizzozeronii strain CIII-1, an isolate from human gastric mucosa.</title>
        <authorList>
            <person name="Schott T."/>
            <person name="Rossi M."/>
            <person name="Hanninen M.L."/>
        </authorList>
    </citation>
    <scope>NUCLEOTIDE SEQUENCE [LARGE SCALE GENOMIC DNA]</scope>
    <source>
        <strain evidence="2 3">CIII-1</strain>
    </source>
</reference>